<dbReference type="Proteomes" id="UP000560081">
    <property type="component" value="Unassembled WGS sequence"/>
</dbReference>
<dbReference type="RefSeq" id="WP_135027937.1">
    <property type="nucleotide sequence ID" value="NZ_BMLA01000001.1"/>
</dbReference>
<gene>
    <name evidence="1" type="ORF">BJ976_001216</name>
</gene>
<reference evidence="1 2" key="1">
    <citation type="submission" date="2020-08" db="EMBL/GenBank/DDBJ databases">
        <title>Sequencing the genomes of 1000 actinobacteria strains.</title>
        <authorList>
            <person name="Klenk H.-P."/>
        </authorList>
    </citation>
    <scope>NUCLEOTIDE SEQUENCE [LARGE SCALE GENOMIC DNA]</scope>
    <source>
        <strain evidence="1 2">DSM 19079</strain>
    </source>
</reference>
<evidence type="ECO:0000313" key="2">
    <source>
        <dbReference type="Proteomes" id="UP000560081"/>
    </source>
</evidence>
<evidence type="ECO:0000313" key="1">
    <source>
        <dbReference type="EMBL" id="MBB4882865.1"/>
    </source>
</evidence>
<proteinExistence type="predicted"/>
<organism evidence="1 2">
    <name type="scientific">Micrococcus flavus</name>
    <dbReference type="NCBI Taxonomy" id="384602"/>
    <lineage>
        <taxon>Bacteria</taxon>
        <taxon>Bacillati</taxon>
        <taxon>Actinomycetota</taxon>
        <taxon>Actinomycetes</taxon>
        <taxon>Micrococcales</taxon>
        <taxon>Micrococcaceae</taxon>
        <taxon>Micrococcus</taxon>
    </lineage>
</organism>
<name>A0A4Y8X3P8_9MICC</name>
<dbReference type="EMBL" id="JACHMC010000001">
    <property type="protein sequence ID" value="MBB4882865.1"/>
    <property type="molecule type" value="Genomic_DNA"/>
</dbReference>
<keyword evidence="2" id="KW-1185">Reference proteome</keyword>
<accession>A0A4Y8X3P8</accession>
<protein>
    <submittedName>
        <fullName evidence="1">Uncharacterized protein</fullName>
    </submittedName>
</protein>
<sequence>MAAVAAAPLAAASPTYTYRVDFAAGVARPIGANVPAGVPTIPVTITAPPNTTRTATQLTVHQADTVTVQIGRSVTNLTFAVSDITGPDNNDNLRGQEYVTFTPAPSTVADSGAATGTNPITVPTQNGTGSTAVTYAGPTSRVDVGVRANGIAPSVVISGMTFTVDLRQY</sequence>
<dbReference type="AlphaFoldDB" id="A0A4Y8X3P8"/>
<comment type="caution">
    <text evidence="1">The sequence shown here is derived from an EMBL/GenBank/DDBJ whole genome shotgun (WGS) entry which is preliminary data.</text>
</comment>